<dbReference type="EMBL" id="WTXG01000003">
    <property type="protein sequence ID" value="KAI0306428.1"/>
    <property type="molecule type" value="Genomic_DNA"/>
</dbReference>
<reference evidence="2" key="1">
    <citation type="journal article" date="2022" name="New Phytol.">
        <title>Evolutionary transition to the ectomycorrhizal habit in the genomes of a hyperdiverse lineage of mushroom-forming fungi.</title>
        <authorList>
            <person name="Looney B."/>
            <person name="Miyauchi S."/>
            <person name="Morin E."/>
            <person name="Drula E."/>
            <person name="Courty P.E."/>
            <person name="Kohler A."/>
            <person name="Kuo A."/>
            <person name="LaButti K."/>
            <person name="Pangilinan J."/>
            <person name="Lipzen A."/>
            <person name="Riley R."/>
            <person name="Andreopoulos W."/>
            <person name="He G."/>
            <person name="Johnson J."/>
            <person name="Nolan M."/>
            <person name="Tritt A."/>
            <person name="Barry K.W."/>
            <person name="Grigoriev I.V."/>
            <person name="Nagy L.G."/>
            <person name="Hibbett D."/>
            <person name="Henrissat B."/>
            <person name="Matheny P.B."/>
            <person name="Labbe J."/>
            <person name="Martin F.M."/>
        </authorList>
    </citation>
    <scope>NUCLEOTIDE SEQUENCE</scope>
    <source>
        <strain evidence="2">BPL690</strain>
    </source>
</reference>
<dbReference type="AlphaFoldDB" id="A0AAD4MB94"/>
<accession>A0AAD4MB94</accession>
<sequence length="422" mass="47221">MTHRNWLKLFSAQNPQWNWFWVCPLVSQFGESWRASKYETGIRPSGASSILLPVTEWVKREGLHQTGSPRLASDFLSLSPLQFDSVSHLAKKLTALKPKGKRRGEDDSAANKVFLGIIGQSGQFRSSFESNRCLIQVIFSCPQTIFQCLEIWPESPNLRKSVHLEIEERRNFGNRGKRKVEFRYGQTEVVKQNSVSIKVRDSLRCERPLILLVHDEGGLRTLFGDLGIDTAGWSSDLSSLLYDFRSESRGALRDQYNYQNSRRRSLSPRRDGGSRDQRRRSPPRAHMPVCVIDVRQMYLTLRGRITESNASLAAIATELGLSGDDQGTCAGNESRLLAEMWIAMASGLAIDEQYAARWGADAPASAPGGSGLSAALLDPSDADFDPNDLAPTGSTATTQPPQANQFKEWDDLDDEEEEYYGR</sequence>
<organism evidence="2 3">
    <name type="scientific">Multifurca ochricompacta</name>
    <dbReference type="NCBI Taxonomy" id="376703"/>
    <lineage>
        <taxon>Eukaryota</taxon>
        <taxon>Fungi</taxon>
        <taxon>Dikarya</taxon>
        <taxon>Basidiomycota</taxon>
        <taxon>Agaricomycotina</taxon>
        <taxon>Agaricomycetes</taxon>
        <taxon>Russulales</taxon>
        <taxon>Russulaceae</taxon>
        <taxon>Multifurca</taxon>
    </lineage>
</organism>
<name>A0AAD4MB94_9AGAM</name>
<feature type="compositionally biased region" description="Acidic residues" evidence="1">
    <location>
        <begin position="410"/>
        <end position="422"/>
    </location>
</feature>
<evidence type="ECO:0000256" key="1">
    <source>
        <dbReference type="SAM" id="MobiDB-lite"/>
    </source>
</evidence>
<keyword evidence="3" id="KW-1185">Reference proteome</keyword>
<proteinExistence type="predicted"/>
<protein>
    <submittedName>
        <fullName evidence="2">Uncharacterized protein</fullName>
    </submittedName>
</protein>
<gene>
    <name evidence="2" type="ORF">B0F90DRAFT_1689894</name>
</gene>
<feature type="region of interest" description="Disordered" evidence="1">
    <location>
        <begin position="360"/>
        <end position="422"/>
    </location>
</feature>
<dbReference type="Proteomes" id="UP001203297">
    <property type="component" value="Unassembled WGS sequence"/>
</dbReference>
<evidence type="ECO:0000313" key="2">
    <source>
        <dbReference type="EMBL" id="KAI0306428.1"/>
    </source>
</evidence>
<comment type="caution">
    <text evidence="2">The sequence shown here is derived from an EMBL/GenBank/DDBJ whole genome shotgun (WGS) entry which is preliminary data.</text>
</comment>
<feature type="region of interest" description="Disordered" evidence="1">
    <location>
        <begin position="257"/>
        <end position="286"/>
    </location>
</feature>
<evidence type="ECO:0000313" key="3">
    <source>
        <dbReference type="Proteomes" id="UP001203297"/>
    </source>
</evidence>
<feature type="compositionally biased region" description="Low complexity" evidence="1">
    <location>
        <begin position="360"/>
        <end position="379"/>
    </location>
</feature>
<feature type="compositionally biased region" description="Polar residues" evidence="1">
    <location>
        <begin position="392"/>
        <end position="405"/>
    </location>
</feature>